<dbReference type="EMBL" id="JBEHZE010000001">
    <property type="protein sequence ID" value="MEX6632316.1"/>
    <property type="molecule type" value="Genomic_DNA"/>
</dbReference>
<dbReference type="Proteomes" id="UP001560685">
    <property type="component" value="Unassembled WGS sequence"/>
</dbReference>
<evidence type="ECO:0000313" key="1">
    <source>
        <dbReference type="EMBL" id="MEX6632316.1"/>
    </source>
</evidence>
<sequence>MENEMNVPAGFEALRSFAKWNLMTADERTAARREASTEELKEFYDAILPHIEAVLDECDKFELGELPESHRGIFNIALSMAEIAPHIEFYKGDPGVPFAFEEERFIAVHGSDETWQALPPNGPR</sequence>
<reference evidence="1 2" key="1">
    <citation type="submission" date="2024-05" db="EMBL/GenBank/DDBJ databases">
        <title>Three bacterial strains, DH-69, EH-24, and ECK-19 isolated from coastal sediments.</title>
        <authorList>
            <person name="Ye Y.-Q."/>
            <person name="Du Z.-J."/>
        </authorList>
    </citation>
    <scope>NUCLEOTIDE SEQUENCE [LARGE SCALE GENOMIC DNA]</scope>
    <source>
        <strain evidence="1 2">ECK-19</strain>
    </source>
</reference>
<proteinExistence type="predicted"/>
<comment type="caution">
    <text evidence="1">The sequence shown here is derived from an EMBL/GenBank/DDBJ whole genome shotgun (WGS) entry which is preliminary data.</text>
</comment>
<dbReference type="RefSeq" id="WP_369312242.1">
    <property type="nucleotide sequence ID" value="NZ_JBEHZE010000001.1"/>
</dbReference>
<name>A0ABV3Z0J6_9PROT</name>
<evidence type="ECO:0000313" key="2">
    <source>
        <dbReference type="Proteomes" id="UP001560685"/>
    </source>
</evidence>
<keyword evidence="2" id="KW-1185">Reference proteome</keyword>
<accession>A0ABV3Z0J6</accession>
<organism evidence="1 2">
    <name type="scientific">Hyphococcus lacteus</name>
    <dbReference type="NCBI Taxonomy" id="3143536"/>
    <lineage>
        <taxon>Bacteria</taxon>
        <taxon>Pseudomonadati</taxon>
        <taxon>Pseudomonadota</taxon>
        <taxon>Alphaproteobacteria</taxon>
        <taxon>Parvularculales</taxon>
        <taxon>Parvularculaceae</taxon>
        <taxon>Hyphococcus</taxon>
    </lineage>
</organism>
<protein>
    <submittedName>
        <fullName evidence="1">Uncharacterized protein</fullName>
    </submittedName>
</protein>
<gene>
    <name evidence="1" type="ORF">ABFZ84_02025</name>
</gene>